<evidence type="ECO:0000256" key="4">
    <source>
        <dbReference type="ARBA" id="ARBA00022833"/>
    </source>
</evidence>
<dbReference type="Pfam" id="PF00622">
    <property type="entry name" value="SPRY"/>
    <property type="match status" value="1"/>
</dbReference>
<dbReference type="InterPro" id="IPR058030">
    <property type="entry name" value="TRIM8/14/16/25/29/45/65_CC"/>
</dbReference>
<dbReference type="InterPro" id="IPR003879">
    <property type="entry name" value="Butyrophylin_SPRY"/>
</dbReference>
<feature type="domain" description="RING-type" evidence="8">
    <location>
        <begin position="13"/>
        <end position="53"/>
    </location>
</feature>
<dbReference type="PROSITE" id="PS50089">
    <property type="entry name" value="ZF_RING_2"/>
    <property type="match status" value="1"/>
</dbReference>
<dbReference type="CDD" id="cd19769">
    <property type="entry name" value="Bbox2_TRIM16-like"/>
    <property type="match status" value="1"/>
</dbReference>
<dbReference type="InterPro" id="IPR043136">
    <property type="entry name" value="B30.2/SPRY_sf"/>
</dbReference>
<dbReference type="PANTHER" id="PTHR25465:SF5">
    <property type="entry name" value="E3 UBIQUITIN_ISG15 LIGASE TRIM25-RELATED"/>
    <property type="match status" value="1"/>
</dbReference>
<dbReference type="Gene3D" id="3.30.160.60">
    <property type="entry name" value="Classic Zinc Finger"/>
    <property type="match status" value="1"/>
</dbReference>
<dbReference type="InterPro" id="IPR013320">
    <property type="entry name" value="ConA-like_dom_sf"/>
</dbReference>
<dbReference type="PROSITE" id="PS50188">
    <property type="entry name" value="B302_SPRY"/>
    <property type="match status" value="1"/>
</dbReference>
<evidence type="ECO:0000259" key="8">
    <source>
        <dbReference type="PROSITE" id="PS50089"/>
    </source>
</evidence>
<dbReference type="GO" id="GO:0045087">
    <property type="term" value="P:innate immune response"/>
    <property type="evidence" value="ECO:0007669"/>
    <property type="project" value="UniProtKB-KW"/>
</dbReference>
<dbReference type="Gene3D" id="4.10.830.40">
    <property type="match status" value="1"/>
</dbReference>
<protein>
    <submittedName>
        <fullName evidence="11">FinTRIM family, member 1</fullName>
    </submittedName>
</protein>
<dbReference type="Gene3D" id="2.60.120.920">
    <property type="match status" value="1"/>
</dbReference>
<dbReference type="SMART" id="SM00589">
    <property type="entry name" value="PRY"/>
    <property type="match status" value="1"/>
</dbReference>
<feature type="domain" description="B30.2/SPRY" evidence="10">
    <location>
        <begin position="353"/>
        <end position="538"/>
    </location>
</feature>
<dbReference type="InterPro" id="IPR017907">
    <property type="entry name" value="Znf_RING_CS"/>
</dbReference>
<keyword evidence="4" id="KW-0862">Zinc</keyword>
<dbReference type="SMART" id="SM00184">
    <property type="entry name" value="RING"/>
    <property type="match status" value="1"/>
</dbReference>
<feature type="domain" description="B box-type" evidence="9">
    <location>
        <begin position="137"/>
        <end position="177"/>
    </location>
</feature>
<keyword evidence="12" id="KW-1185">Reference proteome</keyword>
<dbReference type="InterPro" id="IPR006574">
    <property type="entry name" value="PRY"/>
</dbReference>
<dbReference type="Ensembl" id="ENSCCRT00000046155.2">
    <property type="protein sequence ID" value="ENSCCRP00000042587.2"/>
    <property type="gene ID" value="ENSCCRG00000022703.2"/>
</dbReference>
<dbReference type="InterPro" id="IPR051051">
    <property type="entry name" value="E3_ubiq-ligase_TRIM/RNF"/>
</dbReference>
<accession>A0A8C1C6X8</accession>
<dbReference type="GO" id="GO:0005737">
    <property type="term" value="C:cytoplasm"/>
    <property type="evidence" value="ECO:0007669"/>
    <property type="project" value="UniProtKB-ARBA"/>
</dbReference>
<dbReference type="InterPro" id="IPR001870">
    <property type="entry name" value="B30.2/SPRY"/>
</dbReference>
<dbReference type="SUPFAM" id="SSF57845">
    <property type="entry name" value="B-box zinc-binding domain"/>
    <property type="match status" value="1"/>
</dbReference>
<evidence type="ECO:0000259" key="9">
    <source>
        <dbReference type="PROSITE" id="PS50119"/>
    </source>
</evidence>
<dbReference type="InterPro" id="IPR013083">
    <property type="entry name" value="Znf_RING/FYVE/PHD"/>
</dbReference>
<evidence type="ECO:0000256" key="1">
    <source>
        <dbReference type="ARBA" id="ARBA00022588"/>
    </source>
</evidence>
<evidence type="ECO:0000256" key="6">
    <source>
        <dbReference type="PROSITE-ProRule" id="PRU00024"/>
    </source>
</evidence>
<name>A0A8C1C6X8_CYPCA</name>
<dbReference type="OMA" id="FKDRRHN"/>
<evidence type="ECO:0000313" key="12">
    <source>
        <dbReference type="Proteomes" id="UP001108240"/>
    </source>
</evidence>
<proteinExistence type="predicted"/>
<keyword evidence="5" id="KW-0391">Immunity</keyword>
<keyword evidence="3 6" id="KW-0863">Zinc-finger</keyword>
<dbReference type="Pfam" id="PF25600">
    <property type="entry name" value="TRIM_CC"/>
    <property type="match status" value="1"/>
</dbReference>
<dbReference type="GeneTree" id="ENSGT01150000286899"/>
<evidence type="ECO:0000256" key="2">
    <source>
        <dbReference type="ARBA" id="ARBA00022723"/>
    </source>
</evidence>
<dbReference type="InterPro" id="IPR003877">
    <property type="entry name" value="SPRY_dom"/>
</dbReference>
<dbReference type="Gene3D" id="3.30.40.10">
    <property type="entry name" value="Zinc/RING finger domain, C3HC4 (zinc finger)"/>
    <property type="match status" value="1"/>
</dbReference>
<reference evidence="11" key="2">
    <citation type="submission" date="2025-09" db="UniProtKB">
        <authorList>
            <consortium name="Ensembl"/>
        </authorList>
    </citation>
    <scope>IDENTIFICATION</scope>
</reference>
<dbReference type="InterPro" id="IPR000315">
    <property type="entry name" value="Znf_B-box"/>
</dbReference>
<dbReference type="Pfam" id="PF13765">
    <property type="entry name" value="PRY"/>
    <property type="match status" value="1"/>
</dbReference>
<dbReference type="PANTHER" id="PTHR25465">
    <property type="entry name" value="B-BOX DOMAIN CONTAINING"/>
    <property type="match status" value="1"/>
</dbReference>
<dbReference type="Proteomes" id="UP001108240">
    <property type="component" value="Unplaced"/>
</dbReference>
<evidence type="ECO:0000259" key="10">
    <source>
        <dbReference type="PROSITE" id="PS50188"/>
    </source>
</evidence>
<evidence type="ECO:0000313" key="11">
    <source>
        <dbReference type="Ensembl" id="ENSCCRP00000042587.2"/>
    </source>
</evidence>
<dbReference type="GO" id="GO:0008270">
    <property type="term" value="F:zinc ion binding"/>
    <property type="evidence" value="ECO:0007669"/>
    <property type="project" value="UniProtKB-KW"/>
</dbReference>
<dbReference type="InterPro" id="IPR001841">
    <property type="entry name" value="Znf_RING"/>
</dbReference>
<evidence type="ECO:0000256" key="3">
    <source>
        <dbReference type="ARBA" id="ARBA00022771"/>
    </source>
</evidence>
<dbReference type="CDD" id="cd16040">
    <property type="entry name" value="SPRY_PRY_SNTX"/>
    <property type="match status" value="1"/>
</dbReference>
<dbReference type="PROSITE" id="PS00518">
    <property type="entry name" value="ZF_RING_1"/>
    <property type="match status" value="1"/>
</dbReference>
<dbReference type="Pfam" id="PF00643">
    <property type="entry name" value="zf-B_box"/>
    <property type="match status" value="1"/>
</dbReference>
<evidence type="ECO:0000256" key="7">
    <source>
        <dbReference type="SAM" id="Coils"/>
    </source>
</evidence>
<sequence length="538" mass="61959">MAEASFSQDQFSCSVCLDLLKDPVTIPCGHSYCMSCITDCWKQKRVYRCPQCRHTFTSRPALCKNVIIAEMVEKLKTTDLQTAEPGDVECDVCTGKKYKAVKSCVECLNSYCQSHLEHHENLFKDRRHNLMDPIRRLHEVICPKHNKQLEIYCRTDQQFICLPCLMDEHKNHDTVTAEAERTEKQRFLGEKQRKFQQGIQERQNQLQELRDAVKSQKHSAQAAVDDTERIFTQLIRTIERSRSQVIQLIRAQEEAAVSRAERLLLRLQQEIDDLMSRNAELEQLLHTDDHIHVLQMFQYIAAPPESTDLSSITVSSLISFPDVANLVSQLKEKLEGFCKEEVEKIFDRVTCIDMTTNKPMRTREQFLQYSCQLTLDSNTMNRFILLSEENSVATCTDTPQHYPAHPDRFDCRVQVLCRESVCGCCYWEVEWSGRKSVCISVSYKSISRKQLFGFNNQSWSLFCSSSSYIFRHNNIKTELPVSSSSSRIGVYVDHSVGILSFYSVSDTMSLIHRIQTTFTEPLYPGFGFSSGTSVKLCI</sequence>
<keyword evidence="7" id="KW-0175">Coiled coil</keyword>
<keyword evidence="1" id="KW-0399">Innate immunity</keyword>
<organism evidence="11 12">
    <name type="scientific">Cyprinus carpio carpio</name>
    <dbReference type="NCBI Taxonomy" id="630221"/>
    <lineage>
        <taxon>Eukaryota</taxon>
        <taxon>Metazoa</taxon>
        <taxon>Chordata</taxon>
        <taxon>Craniata</taxon>
        <taxon>Vertebrata</taxon>
        <taxon>Euteleostomi</taxon>
        <taxon>Actinopterygii</taxon>
        <taxon>Neopterygii</taxon>
        <taxon>Teleostei</taxon>
        <taxon>Ostariophysi</taxon>
        <taxon>Cypriniformes</taxon>
        <taxon>Cyprinidae</taxon>
        <taxon>Cyprininae</taxon>
        <taxon>Cyprinus</taxon>
    </lineage>
</organism>
<dbReference type="SUPFAM" id="SSF49899">
    <property type="entry name" value="Concanavalin A-like lectins/glucanases"/>
    <property type="match status" value="1"/>
</dbReference>
<dbReference type="SMART" id="SM00449">
    <property type="entry name" value="SPRY"/>
    <property type="match status" value="1"/>
</dbReference>
<dbReference type="SMART" id="SM00336">
    <property type="entry name" value="BBOX"/>
    <property type="match status" value="1"/>
</dbReference>
<reference evidence="11" key="1">
    <citation type="submission" date="2025-08" db="UniProtKB">
        <authorList>
            <consortium name="Ensembl"/>
        </authorList>
    </citation>
    <scope>IDENTIFICATION</scope>
</reference>
<dbReference type="AlphaFoldDB" id="A0A8C1C6X8"/>
<dbReference type="SUPFAM" id="SSF57850">
    <property type="entry name" value="RING/U-box"/>
    <property type="match status" value="1"/>
</dbReference>
<keyword evidence="2" id="KW-0479">Metal-binding</keyword>
<dbReference type="PROSITE" id="PS50119">
    <property type="entry name" value="ZF_BBOX"/>
    <property type="match status" value="1"/>
</dbReference>
<dbReference type="PRINTS" id="PR01407">
    <property type="entry name" value="BUTYPHLNCDUF"/>
</dbReference>
<feature type="coiled-coil region" evidence="7">
    <location>
        <begin position="250"/>
        <end position="284"/>
    </location>
</feature>
<evidence type="ECO:0000256" key="5">
    <source>
        <dbReference type="ARBA" id="ARBA00022859"/>
    </source>
</evidence>
<dbReference type="Pfam" id="PF15227">
    <property type="entry name" value="zf-C3HC4_4"/>
    <property type="match status" value="1"/>
</dbReference>